<feature type="binding site" evidence="15">
    <location>
        <begin position="88"/>
        <end position="90"/>
    </location>
    <ligand>
        <name>ATP</name>
        <dbReference type="ChEBI" id="CHEBI:30616"/>
    </ligand>
</feature>
<dbReference type="PIRSF" id="PIRSF018425">
    <property type="entry name" value="PolyA_polymerase"/>
    <property type="match status" value="1"/>
</dbReference>
<keyword evidence="9 15" id="KW-0067">ATP-binding</keyword>
<keyword evidence="5" id="KW-0507">mRNA processing</keyword>
<reference evidence="19" key="2">
    <citation type="submission" date="2025-09" db="UniProtKB">
        <authorList>
            <consortium name="Ensembl"/>
        </authorList>
    </citation>
    <scope>IDENTIFICATION</scope>
</reference>
<keyword evidence="13" id="KW-0539">Nucleus</keyword>
<dbReference type="InterPro" id="IPR043519">
    <property type="entry name" value="NT_sf"/>
</dbReference>
<evidence type="ECO:0000256" key="7">
    <source>
        <dbReference type="ARBA" id="ARBA00022723"/>
    </source>
</evidence>
<dbReference type="EC" id="2.7.7.19" evidence="4"/>
<keyword evidence="10 16" id="KW-0460">Magnesium</keyword>
<keyword evidence="6" id="KW-0808">Transferase</keyword>
<evidence type="ECO:0000256" key="5">
    <source>
        <dbReference type="ARBA" id="ARBA00022664"/>
    </source>
</evidence>
<dbReference type="InterPro" id="IPR014492">
    <property type="entry name" value="PolyA_polymerase"/>
</dbReference>
<feature type="domain" description="Poly(A) polymerase central" evidence="17">
    <location>
        <begin position="205"/>
        <end position="349"/>
    </location>
</feature>
<feature type="binding site" evidence="16">
    <location>
        <position position="155"/>
    </location>
    <ligand>
        <name>Mg(2+)</name>
        <dbReference type="ChEBI" id="CHEBI:18420"/>
        <label>2</label>
        <note>catalytic</note>
    </ligand>
</feature>
<evidence type="ECO:0000256" key="15">
    <source>
        <dbReference type="PIRSR" id="PIRSR018425-1"/>
    </source>
</evidence>
<dbReference type="Ensembl" id="ENSMAMT00000015687.2">
    <property type="protein sequence ID" value="ENSMAMP00000015265.2"/>
    <property type="gene ID" value="ENSMAMG00000010352.2"/>
</dbReference>
<feature type="domain" description="Poly(A) polymerase nucleotidyltransferase" evidence="18">
    <location>
        <begin position="20"/>
        <end position="189"/>
    </location>
</feature>
<evidence type="ECO:0000256" key="2">
    <source>
        <dbReference type="ARBA" id="ARBA00004123"/>
    </source>
</evidence>
<keyword evidence="20" id="KW-1185">Reference proteome</keyword>
<organism evidence="19 20">
    <name type="scientific">Mastacembelus armatus</name>
    <name type="common">zig-zag eel</name>
    <dbReference type="NCBI Taxonomy" id="205130"/>
    <lineage>
        <taxon>Eukaryota</taxon>
        <taxon>Metazoa</taxon>
        <taxon>Chordata</taxon>
        <taxon>Craniata</taxon>
        <taxon>Vertebrata</taxon>
        <taxon>Euteleostomi</taxon>
        <taxon>Actinopterygii</taxon>
        <taxon>Neopterygii</taxon>
        <taxon>Teleostei</taxon>
        <taxon>Neoteleostei</taxon>
        <taxon>Acanthomorphata</taxon>
        <taxon>Anabantaria</taxon>
        <taxon>Synbranchiformes</taxon>
        <taxon>Mastacembelidae</taxon>
        <taxon>Mastacembelus</taxon>
    </lineage>
</organism>
<dbReference type="Gene3D" id="3.30.460.10">
    <property type="entry name" value="Beta Polymerase, domain 2"/>
    <property type="match status" value="1"/>
</dbReference>
<reference evidence="19" key="1">
    <citation type="submission" date="2025-08" db="UniProtKB">
        <authorList>
            <consortium name="Ensembl"/>
        </authorList>
    </citation>
    <scope>IDENTIFICATION</scope>
</reference>
<dbReference type="InterPro" id="IPR007012">
    <property type="entry name" value="PolA_pol_cen_dom"/>
</dbReference>
<comment type="cofactor">
    <cofactor evidence="16">
        <name>Mg(2+)</name>
        <dbReference type="ChEBI" id="CHEBI:18420"/>
    </cofactor>
    <text evidence="16">Binds 2 magnesium ions. Also active with manganese.</text>
</comment>
<dbReference type="FunFam" id="1.10.1410.10:FF:000001">
    <property type="entry name" value="Putative poly(A) polymerase gamma"/>
    <property type="match status" value="1"/>
</dbReference>
<dbReference type="SUPFAM" id="SSF81301">
    <property type="entry name" value="Nucleotidyltransferase"/>
    <property type="match status" value="1"/>
</dbReference>
<comment type="catalytic activity">
    <reaction evidence="14">
        <text>RNA(n) + ATP = RNA(n)-3'-adenine ribonucleotide + diphosphate</text>
        <dbReference type="Rhea" id="RHEA:11332"/>
        <dbReference type="Rhea" id="RHEA-COMP:14527"/>
        <dbReference type="Rhea" id="RHEA-COMP:17347"/>
        <dbReference type="ChEBI" id="CHEBI:30616"/>
        <dbReference type="ChEBI" id="CHEBI:33019"/>
        <dbReference type="ChEBI" id="CHEBI:140395"/>
        <dbReference type="ChEBI" id="CHEBI:173115"/>
        <dbReference type="EC" id="2.7.7.19"/>
    </reaction>
</comment>
<accession>A0A3Q3S160</accession>
<feature type="binding site" evidence="16">
    <location>
        <position position="103"/>
    </location>
    <ligand>
        <name>Mg(2+)</name>
        <dbReference type="ChEBI" id="CHEBI:18420"/>
        <label>2</label>
        <note>catalytic</note>
    </ligand>
</feature>
<dbReference type="GO" id="GO:0003723">
    <property type="term" value="F:RNA binding"/>
    <property type="evidence" value="ECO:0007669"/>
    <property type="project" value="UniProtKB-KW"/>
</dbReference>
<evidence type="ECO:0000256" key="11">
    <source>
        <dbReference type="ARBA" id="ARBA00022884"/>
    </source>
</evidence>
<name>A0A3Q3S160_9TELE</name>
<evidence type="ECO:0000256" key="13">
    <source>
        <dbReference type="ARBA" id="ARBA00023242"/>
    </source>
</evidence>
<dbReference type="GO" id="GO:0006397">
    <property type="term" value="P:mRNA processing"/>
    <property type="evidence" value="ECO:0007669"/>
    <property type="project" value="UniProtKB-KW"/>
</dbReference>
<evidence type="ECO:0000256" key="4">
    <source>
        <dbReference type="ARBA" id="ARBA00012388"/>
    </source>
</evidence>
<evidence type="ECO:0000256" key="10">
    <source>
        <dbReference type="ARBA" id="ARBA00022842"/>
    </source>
</evidence>
<feature type="binding site" evidence="16">
    <location>
        <position position="101"/>
    </location>
    <ligand>
        <name>Mg(2+)</name>
        <dbReference type="ChEBI" id="CHEBI:18420"/>
        <label>2</label>
        <note>catalytic</note>
    </ligand>
</feature>
<dbReference type="GO" id="GO:0005634">
    <property type="term" value="C:nucleus"/>
    <property type="evidence" value="ECO:0007669"/>
    <property type="project" value="UniProtKB-SubCell"/>
</dbReference>
<dbReference type="PANTHER" id="PTHR10682:SF9">
    <property type="entry name" value="POLY(A) POLYMERASE ALPHA"/>
    <property type="match status" value="1"/>
</dbReference>
<evidence type="ECO:0000313" key="20">
    <source>
        <dbReference type="Proteomes" id="UP000261640"/>
    </source>
</evidence>
<evidence type="ECO:0000256" key="16">
    <source>
        <dbReference type="PIRSR" id="PIRSR018425-2"/>
    </source>
</evidence>
<dbReference type="InParanoid" id="A0A3Q3S160"/>
<evidence type="ECO:0000256" key="12">
    <source>
        <dbReference type="ARBA" id="ARBA00023211"/>
    </source>
</evidence>
<keyword evidence="7 16" id="KW-0479">Metal-binding</keyword>
<dbReference type="GO" id="GO:0005524">
    <property type="term" value="F:ATP binding"/>
    <property type="evidence" value="ECO:0007669"/>
    <property type="project" value="UniProtKB-KW"/>
</dbReference>
<dbReference type="Pfam" id="PF04928">
    <property type="entry name" value="PAP_central"/>
    <property type="match status" value="1"/>
</dbReference>
<dbReference type="GO" id="GO:1990817">
    <property type="term" value="F:poly(A) RNA polymerase activity"/>
    <property type="evidence" value="ECO:0007669"/>
    <property type="project" value="UniProtKB-EC"/>
</dbReference>
<dbReference type="SUPFAM" id="SSF81631">
    <property type="entry name" value="PAP/OAS1 substrate-binding domain"/>
    <property type="match status" value="1"/>
</dbReference>
<evidence type="ECO:0000256" key="14">
    <source>
        <dbReference type="ARBA" id="ARBA00048830"/>
    </source>
</evidence>
<comment type="subcellular location">
    <subcellularLocation>
        <location evidence="2">Nucleus</location>
    </subcellularLocation>
</comment>
<dbReference type="InterPro" id="IPR048840">
    <property type="entry name" value="PolA_pol_NTPase"/>
</dbReference>
<dbReference type="Proteomes" id="UP000261640">
    <property type="component" value="Unplaced"/>
</dbReference>
<keyword evidence="8 15" id="KW-0547">Nucleotide-binding</keyword>
<keyword evidence="11" id="KW-0694">RNA-binding</keyword>
<dbReference type="Gene3D" id="1.10.1410.10">
    <property type="match status" value="1"/>
</dbReference>
<evidence type="ECO:0000313" key="19">
    <source>
        <dbReference type="Ensembl" id="ENSMAMP00000015265.2"/>
    </source>
</evidence>
<evidence type="ECO:0000259" key="17">
    <source>
        <dbReference type="Pfam" id="PF04928"/>
    </source>
</evidence>
<protein>
    <recommendedName>
        <fullName evidence="4">polynucleotide adenylyltransferase</fullName>
        <ecNumber evidence="4">2.7.7.19</ecNumber>
    </recommendedName>
</protein>
<evidence type="ECO:0000259" key="18">
    <source>
        <dbReference type="Pfam" id="PF20750"/>
    </source>
</evidence>
<feature type="binding site" evidence="15">
    <location>
        <position position="155"/>
    </location>
    <ligand>
        <name>ATP</name>
        <dbReference type="ChEBI" id="CHEBI:30616"/>
    </ligand>
</feature>
<evidence type="ECO:0000256" key="8">
    <source>
        <dbReference type="ARBA" id="ARBA00022741"/>
    </source>
</evidence>
<proteinExistence type="inferred from homology"/>
<dbReference type="STRING" id="205130.ENSMAMP00000015265"/>
<feature type="binding site" evidence="15">
    <location>
        <begin position="101"/>
        <end position="103"/>
    </location>
    <ligand>
        <name>ATP</name>
        <dbReference type="ChEBI" id="CHEBI:30616"/>
    </ligand>
</feature>
<dbReference type="PANTHER" id="PTHR10682">
    <property type="entry name" value="POLY A POLYMERASE"/>
    <property type="match status" value="1"/>
</dbReference>
<dbReference type="AlphaFoldDB" id="A0A3Q3S160"/>
<evidence type="ECO:0000256" key="3">
    <source>
        <dbReference type="ARBA" id="ARBA00010912"/>
    </source>
</evidence>
<evidence type="ECO:0000256" key="1">
    <source>
        <dbReference type="ARBA" id="ARBA00001936"/>
    </source>
</evidence>
<evidence type="ECO:0000256" key="6">
    <source>
        <dbReference type="ARBA" id="ARBA00022679"/>
    </source>
</evidence>
<evidence type="ECO:0000256" key="9">
    <source>
        <dbReference type="ARBA" id="ARBA00022840"/>
    </source>
</evidence>
<sequence>MFLFRPVKSSASSDIPAWYGITGPISEDFPEEPELVHTRKMIESLKTYSVFEDDLELLHRHRTSFYLTSYQNLPELLTKKVGGKILPFGSYHLGANSKGADIDALCIGPGFLQREDFFTSFYEKLKAQEAVHNILAIEETYVPVIKLSLDGIKIDLIFALVAQKCIPENLDLLDDKMLKYINQRCARKILQVAEETLKLVPNVYNFRLTLRVIKLWAKRRNIYSNMLGFLGGISWAILVARICQLYPNATASTLVMKFFKVYSMWVWPIPVRLRIVNDCYFNLPFWDPSVNPSDRSHIMPIITPAYPQQNTSFNVSPSTLAIMTEEIKRGHAITQEIQQKNAAWSKLFETPNFFEKYQYVLRNIKAKISIVL</sequence>
<comment type="cofactor">
    <cofactor evidence="1">
        <name>Mn(2+)</name>
        <dbReference type="ChEBI" id="CHEBI:29035"/>
    </cofactor>
</comment>
<feature type="binding site" evidence="16">
    <location>
        <position position="101"/>
    </location>
    <ligand>
        <name>Mg(2+)</name>
        <dbReference type="ChEBI" id="CHEBI:18420"/>
        <label>1</label>
        <note>catalytic</note>
    </ligand>
</feature>
<feature type="binding site" evidence="16">
    <location>
        <position position="103"/>
    </location>
    <ligand>
        <name>Mg(2+)</name>
        <dbReference type="ChEBI" id="CHEBI:18420"/>
        <label>1</label>
        <note>catalytic</note>
    </ligand>
</feature>
<dbReference type="Pfam" id="PF20750">
    <property type="entry name" value="PAP_NTPase"/>
    <property type="match status" value="1"/>
</dbReference>
<keyword evidence="12" id="KW-0464">Manganese</keyword>
<feature type="binding site" evidence="15">
    <location>
        <position position="214"/>
    </location>
    <ligand>
        <name>ATP</name>
        <dbReference type="ChEBI" id="CHEBI:30616"/>
    </ligand>
</feature>
<dbReference type="CDD" id="cd05402">
    <property type="entry name" value="NT_PAP_TUTase"/>
    <property type="match status" value="1"/>
</dbReference>
<dbReference type="GO" id="GO:0046872">
    <property type="term" value="F:metal ion binding"/>
    <property type="evidence" value="ECO:0007669"/>
    <property type="project" value="UniProtKB-KW"/>
</dbReference>
<feature type="binding site" evidence="15">
    <location>
        <position position="223"/>
    </location>
    <ligand>
        <name>ATP</name>
        <dbReference type="ChEBI" id="CHEBI:30616"/>
    </ligand>
</feature>
<dbReference type="GeneTree" id="ENSGT00940000154598"/>
<comment type="similarity">
    <text evidence="3">Belongs to the poly(A) polymerase family.</text>
</comment>